<dbReference type="InterPro" id="IPR026015">
    <property type="entry name" value="ATP_synth_OSCP/delta_N_sf"/>
</dbReference>
<keyword evidence="6 8" id="KW-0139">CF(1)</keyword>
<protein>
    <recommendedName>
        <fullName evidence="8">ATP synthase subunit delta</fullName>
    </recommendedName>
    <alternativeName>
        <fullName evidence="8">ATP synthase F(1) sector subunit delta</fullName>
    </alternativeName>
    <alternativeName>
        <fullName evidence="8">F-type ATPase subunit delta</fullName>
        <shortName evidence="8">F-ATPase subunit delta</shortName>
    </alternativeName>
</protein>
<dbReference type="PRINTS" id="PR00125">
    <property type="entry name" value="ATPASEDELTA"/>
</dbReference>
<dbReference type="Pfam" id="PF00213">
    <property type="entry name" value="OSCP"/>
    <property type="match status" value="1"/>
</dbReference>
<keyword evidence="7 8" id="KW-0066">ATP synthesis</keyword>
<dbReference type="SUPFAM" id="SSF47928">
    <property type="entry name" value="N-terminal domain of the delta subunit of the F1F0-ATP synthase"/>
    <property type="match status" value="1"/>
</dbReference>
<keyword evidence="5 8" id="KW-0472">Membrane</keyword>
<comment type="similarity">
    <text evidence="8">Belongs to the ATPase delta chain family.</text>
</comment>
<comment type="caution">
    <text evidence="9">The sequence shown here is derived from an EMBL/GenBank/DDBJ whole genome shotgun (WGS) entry which is preliminary data.</text>
</comment>
<dbReference type="NCBIfam" id="TIGR01145">
    <property type="entry name" value="ATP_synt_delta"/>
    <property type="match status" value="1"/>
</dbReference>
<dbReference type="EMBL" id="BGZJ01000001">
    <property type="protein sequence ID" value="GBO93250.1"/>
    <property type="molecule type" value="Genomic_DNA"/>
</dbReference>
<dbReference type="Proteomes" id="UP000266091">
    <property type="component" value="Unassembled WGS sequence"/>
</dbReference>
<reference evidence="9 10" key="1">
    <citation type="journal article" date="2018" name="Int. J. Syst. Evol. Microbiol.">
        <title>Mesosutterella multiformis gen. nov., sp. nov., a member of the family Sutterellaceae and Sutterella megalosphaeroides sp. nov., isolated from human faeces.</title>
        <authorList>
            <person name="Sakamoto M."/>
            <person name="Ikeyama N."/>
            <person name="Kunihiro T."/>
            <person name="Iino T."/>
            <person name="Yuki M."/>
            <person name="Ohkuma M."/>
        </authorList>
    </citation>
    <scope>NUCLEOTIDE SEQUENCE [LARGE SCALE GENOMIC DNA]</scope>
    <source>
        <strain evidence="9 10">4NBBH2</strain>
    </source>
</reference>
<keyword evidence="4 8" id="KW-0406">Ion transport</keyword>
<evidence type="ECO:0000256" key="6">
    <source>
        <dbReference type="ARBA" id="ARBA00023196"/>
    </source>
</evidence>
<proteinExistence type="inferred from homology"/>
<dbReference type="HAMAP" id="MF_01416">
    <property type="entry name" value="ATP_synth_delta_bact"/>
    <property type="match status" value="1"/>
</dbReference>
<dbReference type="OrthoDB" id="9816221at2"/>
<dbReference type="GO" id="GO:0046933">
    <property type="term" value="F:proton-transporting ATP synthase activity, rotational mechanism"/>
    <property type="evidence" value="ECO:0007669"/>
    <property type="project" value="UniProtKB-UniRule"/>
</dbReference>
<accession>A0A401LKA3</accession>
<evidence type="ECO:0000256" key="1">
    <source>
        <dbReference type="ARBA" id="ARBA00004370"/>
    </source>
</evidence>
<keyword evidence="2 8" id="KW-0813">Transport</keyword>
<evidence type="ECO:0000256" key="4">
    <source>
        <dbReference type="ARBA" id="ARBA00023065"/>
    </source>
</evidence>
<keyword evidence="8" id="KW-1003">Cell membrane</keyword>
<keyword evidence="10" id="KW-1185">Reference proteome</keyword>
<dbReference type="RefSeq" id="WP_022442738.1">
    <property type="nucleotide sequence ID" value="NZ_BGZJ01000001.1"/>
</dbReference>
<evidence type="ECO:0000256" key="8">
    <source>
        <dbReference type="HAMAP-Rule" id="MF_01416"/>
    </source>
</evidence>
<accession>A0A388SCV0</accession>
<organism evidence="9 10">
    <name type="scientific">Mesosutterella multiformis</name>
    <dbReference type="NCBI Taxonomy" id="2259133"/>
    <lineage>
        <taxon>Bacteria</taxon>
        <taxon>Pseudomonadati</taxon>
        <taxon>Pseudomonadota</taxon>
        <taxon>Betaproteobacteria</taxon>
        <taxon>Burkholderiales</taxon>
        <taxon>Sutterellaceae</taxon>
        <taxon>Mesosutterella</taxon>
    </lineage>
</organism>
<evidence type="ECO:0000256" key="5">
    <source>
        <dbReference type="ARBA" id="ARBA00023136"/>
    </source>
</evidence>
<dbReference type="InterPro" id="IPR000711">
    <property type="entry name" value="ATPase_OSCP/dsu"/>
</dbReference>
<dbReference type="GO" id="GO:0005886">
    <property type="term" value="C:plasma membrane"/>
    <property type="evidence" value="ECO:0007669"/>
    <property type="project" value="UniProtKB-SubCell"/>
</dbReference>
<dbReference type="NCBIfam" id="NF004402">
    <property type="entry name" value="PRK05758.2-2"/>
    <property type="match status" value="1"/>
</dbReference>
<dbReference type="GO" id="GO:0045259">
    <property type="term" value="C:proton-transporting ATP synthase complex"/>
    <property type="evidence" value="ECO:0007669"/>
    <property type="project" value="UniProtKB-KW"/>
</dbReference>
<dbReference type="Gene3D" id="1.10.520.20">
    <property type="entry name" value="N-terminal domain of the delta subunit of the F1F0-ATP synthase"/>
    <property type="match status" value="1"/>
</dbReference>
<keyword evidence="3 8" id="KW-0375">Hydrogen ion transport</keyword>
<evidence type="ECO:0000256" key="2">
    <source>
        <dbReference type="ARBA" id="ARBA00022448"/>
    </source>
</evidence>
<comment type="subcellular location">
    <subcellularLocation>
        <location evidence="8">Cell membrane</location>
        <topology evidence="8">Peripheral membrane protein</topology>
    </subcellularLocation>
    <subcellularLocation>
        <location evidence="1">Membrane</location>
    </subcellularLocation>
</comment>
<evidence type="ECO:0000256" key="3">
    <source>
        <dbReference type="ARBA" id="ARBA00022781"/>
    </source>
</evidence>
<evidence type="ECO:0000313" key="10">
    <source>
        <dbReference type="Proteomes" id="UP000266091"/>
    </source>
</evidence>
<name>A0A388SCV0_9BURK</name>
<comment type="function">
    <text evidence="8">This protein is part of the stalk that links CF(0) to CF(1). It either transmits conformational changes from CF(0) to CF(1) or is implicated in proton conduction.</text>
</comment>
<dbReference type="AlphaFoldDB" id="A0A388SCV0"/>
<evidence type="ECO:0000256" key="7">
    <source>
        <dbReference type="ARBA" id="ARBA00023310"/>
    </source>
</evidence>
<dbReference type="PANTHER" id="PTHR11910">
    <property type="entry name" value="ATP SYNTHASE DELTA CHAIN"/>
    <property type="match status" value="1"/>
</dbReference>
<comment type="function">
    <text evidence="8">F(1)F(0) ATP synthase produces ATP from ADP in the presence of a proton or sodium gradient. F-type ATPases consist of two structural domains, F(1) containing the extramembraneous catalytic core and F(0) containing the membrane proton channel, linked together by a central stalk and a peripheral stalk. During catalysis, ATP synthesis in the catalytic domain of F(1) is coupled via a rotary mechanism of the central stalk subunits to proton translocation.</text>
</comment>
<sequence length="184" mass="20170">MAEISTIARPYAKGLFQALEDRHASIEECKAVLKTLENISTVIKTPEFSQLFGDPRLLPSQMIDLIKSALAGEEIQKEVSNLLTVVLDNGRIEAWSEIVNDFRTLINDAEGIAEVHIETAFGMTDDEVQSLLKALAHRFPNKKLVSDVTVNPELIGGVRIRVGDQVLDGSISARLEAMKTALTA</sequence>
<evidence type="ECO:0000313" key="9">
    <source>
        <dbReference type="EMBL" id="GBO93250.1"/>
    </source>
</evidence>
<gene>
    <name evidence="8 9" type="primary">atpH</name>
    <name evidence="9" type="ORF">MESMUL_06040</name>
</gene>